<dbReference type="Proteomes" id="UP001600064">
    <property type="component" value="Unassembled WGS sequence"/>
</dbReference>
<dbReference type="PANTHER" id="PTHR23164:SF30">
    <property type="entry name" value="EARLY ENDOSOME ANTIGEN 1"/>
    <property type="match status" value="1"/>
</dbReference>
<accession>A0ABR4DMB4</accession>
<dbReference type="InterPro" id="IPR013083">
    <property type="entry name" value="Znf_RING/FYVE/PHD"/>
</dbReference>
<evidence type="ECO:0000313" key="7">
    <source>
        <dbReference type="EMBL" id="KAL2271448.1"/>
    </source>
</evidence>
<dbReference type="InterPro" id="IPR017455">
    <property type="entry name" value="Znf_FYVE-rel"/>
</dbReference>
<sequence length="306" mass="33714">MATDFIMPRAPGEHQSLFYANAQPSQPQHQYRPRQPGLIQPSPVSAPYPTSSQLSSPISPFTTPGSSISPTAPKTYTPYNKPLYVPAVLRPTQFPSKEPPPRPKDEDEDEDAASVHSRPSSSFMSLGPFGRLSRRSTADTTKSLASSWDLDEFPAPTGPPTRAHWKPDHESTMCDHAACKRTFSYFTRRHHCRKCGNIFCDQHSALEVPLDQDANFNPRGVPSRACDHCYAQFKEWRKFKLGRASSVQNAPASSRPFTQQQPANADTPSSPVSTPLAPTVTGPDGRALPATEVAHSVPSDWTWSTF</sequence>
<keyword evidence="1" id="KW-0479">Metal-binding</keyword>
<dbReference type="RefSeq" id="XP_070870172.1">
    <property type="nucleotide sequence ID" value="XM_071014504.1"/>
</dbReference>
<dbReference type="GeneID" id="98129148"/>
<evidence type="ECO:0000256" key="3">
    <source>
        <dbReference type="ARBA" id="ARBA00022833"/>
    </source>
</evidence>
<reference evidence="7 8" key="1">
    <citation type="journal article" date="2024" name="Commun. Biol.">
        <title>Comparative genomic analysis of thermophilic fungi reveals convergent evolutionary adaptations and gene losses.</title>
        <authorList>
            <person name="Steindorff A.S."/>
            <person name="Aguilar-Pontes M.V."/>
            <person name="Robinson A.J."/>
            <person name="Andreopoulos B."/>
            <person name="LaButti K."/>
            <person name="Kuo A."/>
            <person name="Mondo S."/>
            <person name="Riley R."/>
            <person name="Otillar R."/>
            <person name="Haridas S."/>
            <person name="Lipzen A."/>
            <person name="Grimwood J."/>
            <person name="Schmutz J."/>
            <person name="Clum A."/>
            <person name="Reid I.D."/>
            <person name="Moisan M.C."/>
            <person name="Butler G."/>
            <person name="Nguyen T.T.M."/>
            <person name="Dewar K."/>
            <person name="Conant G."/>
            <person name="Drula E."/>
            <person name="Henrissat B."/>
            <person name="Hansel C."/>
            <person name="Singer S."/>
            <person name="Hutchinson M.I."/>
            <person name="de Vries R.P."/>
            <person name="Natvig D.O."/>
            <person name="Powell A.J."/>
            <person name="Tsang A."/>
            <person name="Grigoriev I.V."/>
        </authorList>
    </citation>
    <scope>NUCLEOTIDE SEQUENCE [LARGE SCALE GENOMIC DNA]</scope>
    <source>
        <strain evidence="7 8">ATCC 22073</strain>
    </source>
</reference>
<dbReference type="InterPro" id="IPR011011">
    <property type="entry name" value="Znf_FYVE_PHD"/>
</dbReference>
<evidence type="ECO:0000313" key="8">
    <source>
        <dbReference type="Proteomes" id="UP001600064"/>
    </source>
</evidence>
<feature type="region of interest" description="Disordered" evidence="5">
    <location>
        <begin position="22"/>
        <end position="168"/>
    </location>
</feature>
<dbReference type="InterPro" id="IPR000306">
    <property type="entry name" value="Znf_FYVE"/>
</dbReference>
<dbReference type="PANTHER" id="PTHR23164">
    <property type="entry name" value="EARLY ENDOSOME ANTIGEN 1"/>
    <property type="match status" value="1"/>
</dbReference>
<evidence type="ECO:0000256" key="2">
    <source>
        <dbReference type="ARBA" id="ARBA00022771"/>
    </source>
</evidence>
<comment type="caution">
    <text evidence="7">The sequence shown here is derived from an EMBL/GenBank/DDBJ whole genome shotgun (WGS) entry which is preliminary data.</text>
</comment>
<feature type="domain" description="FYVE-type" evidence="6">
    <location>
        <begin position="179"/>
        <end position="234"/>
    </location>
</feature>
<feature type="compositionally biased region" description="Polar residues" evidence="5">
    <location>
        <begin position="247"/>
        <end position="273"/>
    </location>
</feature>
<dbReference type="Pfam" id="PF01363">
    <property type="entry name" value="FYVE"/>
    <property type="match status" value="1"/>
</dbReference>
<dbReference type="EMBL" id="JAZGUE010000001">
    <property type="protein sequence ID" value="KAL2271448.1"/>
    <property type="molecule type" value="Genomic_DNA"/>
</dbReference>
<name>A0ABR4DMB4_9PEZI</name>
<dbReference type="SUPFAM" id="SSF57903">
    <property type="entry name" value="FYVE/PHD zinc finger"/>
    <property type="match status" value="1"/>
</dbReference>
<protein>
    <recommendedName>
        <fullName evidence="6">FYVE-type domain-containing protein</fullName>
    </recommendedName>
</protein>
<keyword evidence="3" id="KW-0862">Zinc</keyword>
<gene>
    <name evidence="7" type="ORF">VTJ83DRAFT_819</name>
</gene>
<evidence type="ECO:0000256" key="5">
    <source>
        <dbReference type="SAM" id="MobiDB-lite"/>
    </source>
</evidence>
<evidence type="ECO:0000256" key="4">
    <source>
        <dbReference type="PROSITE-ProRule" id="PRU00091"/>
    </source>
</evidence>
<keyword evidence="2 4" id="KW-0863">Zinc-finger</keyword>
<feature type="compositionally biased region" description="Polar residues" evidence="5">
    <location>
        <begin position="48"/>
        <end position="78"/>
    </location>
</feature>
<dbReference type="CDD" id="cd15760">
    <property type="entry name" value="FYVE_scVPS27p_like"/>
    <property type="match status" value="1"/>
</dbReference>
<evidence type="ECO:0000256" key="1">
    <source>
        <dbReference type="ARBA" id="ARBA00022723"/>
    </source>
</evidence>
<feature type="region of interest" description="Disordered" evidence="5">
    <location>
        <begin position="247"/>
        <end position="288"/>
    </location>
</feature>
<dbReference type="PROSITE" id="PS50178">
    <property type="entry name" value="ZF_FYVE"/>
    <property type="match status" value="1"/>
</dbReference>
<organism evidence="7 8">
    <name type="scientific">Remersonia thermophila</name>
    <dbReference type="NCBI Taxonomy" id="72144"/>
    <lineage>
        <taxon>Eukaryota</taxon>
        <taxon>Fungi</taxon>
        <taxon>Dikarya</taxon>
        <taxon>Ascomycota</taxon>
        <taxon>Pezizomycotina</taxon>
        <taxon>Sordariomycetes</taxon>
        <taxon>Sordariomycetidae</taxon>
        <taxon>Sordariales</taxon>
        <taxon>Sordariales incertae sedis</taxon>
        <taxon>Remersonia</taxon>
    </lineage>
</organism>
<keyword evidence="8" id="KW-1185">Reference proteome</keyword>
<proteinExistence type="predicted"/>
<dbReference type="Gene3D" id="3.30.40.10">
    <property type="entry name" value="Zinc/RING finger domain, C3HC4 (zinc finger)"/>
    <property type="match status" value="1"/>
</dbReference>
<dbReference type="SMART" id="SM00064">
    <property type="entry name" value="FYVE"/>
    <property type="match status" value="1"/>
</dbReference>
<evidence type="ECO:0000259" key="6">
    <source>
        <dbReference type="PROSITE" id="PS50178"/>
    </source>
</evidence>